<feature type="compositionally biased region" description="Low complexity" evidence="1">
    <location>
        <begin position="176"/>
        <end position="185"/>
    </location>
</feature>
<dbReference type="RefSeq" id="WP_015036080.1">
    <property type="nucleotide sequence ID" value="NC_018750.1"/>
</dbReference>
<dbReference type="eggNOG" id="ENOG5033WMY">
    <property type="taxonomic scope" value="Bacteria"/>
</dbReference>
<dbReference type="HOGENOM" id="CLU_1106648_0_0_11"/>
<accession>F2R2Q5</accession>
<sequence length="251" mass="23893">MGGTVRDVVADVVARQAPHELPLLQGLAALEADEALAALRRPDGPEDLGFGLAEAAAVVTPLVWLVVDEACRSAVGAAVERSAAGLGGPLRRGLRRVLRRPEPAAELAVPSLDAAQLSAVHARIKEGALGRGLDTTAAEALADAVVARLAMEGPTGEGAGGPAEGSADGSSGGAAEGPVEGSADGSSGGAAEGPAEGSEVGAAAGAGEAVTGAAERPAGVAGEPASGGAGEAASGAAGEAASGEAQEGRRA</sequence>
<reference evidence="2 3" key="1">
    <citation type="journal article" date="2011" name="BMC Genomics">
        <title>Genome-wide analysis of the role of GlnR in Streptomyces venezuelae provides new insights into global nitrogen regulation in actinomycetes.</title>
        <authorList>
            <person name="Pullan S.T."/>
            <person name="Bibb M.J."/>
            <person name="Merrick M."/>
        </authorList>
    </citation>
    <scope>NUCLEOTIDE SEQUENCE [LARGE SCALE GENOMIC DNA]</scope>
    <source>
        <strain evidence="3">ATCC 10712 / CBS 650.69 / DSM 40230 / JCM 4526 / NBRC 13096 / PD 04745</strain>
    </source>
</reference>
<name>F2R2Q5_STRVP</name>
<dbReference type="Proteomes" id="UP000006854">
    <property type="component" value="Chromosome"/>
</dbReference>
<feature type="region of interest" description="Disordered" evidence="1">
    <location>
        <begin position="152"/>
        <end position="251"/>
    </location>
</feature>
<gene>
    <name evidence="2" type="ordered locus">SVEN_4894</name>
</gene>
<dbReference type="PATRIC" id="fig|953739.5.peg.7405"/>
<evidence type="ECO:0000313" key="2">
    <source>
        <dbReference type="EMBL" id="CCA58180.1"/>
    </source>
</evidence>
<dbReference type="EMBL" id="FR845719">
    <property type="protein sequence ID" value="CCA58180.1"/>
    <property type="molecule type" value="Genomic_DNA"/>
</dbReference>
<feature type="compositionally biased region" description="Low complexity" evidence="1">
    <location>
        <begin position="192"/>
        <end position="224"/>
    </location>
</feature>
<evidence type="ECO:0000256" key="1">
    <source>
        <dbReference type="SAM" id="MobiDB-lite"/>
    </source>
</evidence>
<organism evidence="2 3">
    <name type="scientific">Streptomyces venezuelae (strain ATCC 10712 / CBS 650.69 / DSM 40230 / JCM 4526 / NBRC 13096 / PD 04745)</name>
    <dbReference type="NCBI Taxonomy" id="953739"/>
    <lineage>
        <taxon>Bacteria</taxon>
        <taxon>Bacillati</taxon>
        <taxon>Actinomycetota</taxon>
        <taxon>Actinomycetes</taxon>
        <taxon>Kitasatosporales</taxon>
        <taxon>Streptomycetaceae</taxon>
        <taxon>Streptomyces</taxon>
    </lineage>
</organism>
<feature type="compositionally biased region" description="Low complexity" evidence="1">
    <location>
        <begin position="231"/>
        <end position="245"/>
    </location>
</feature>
<dbReference type="KEGG" id="sve:SVEN_4894"/>
<evidence type="ECO:0000313" key="3">
    <source>
        <dbReference type="Proteomes" id="UP000006854"/>
    </source>
</evidence>
<dbReference type="GeneID" id="93985133"/>
<dbReference type="AlphaFoldDB" id="F2R2Q5"/>
<proteinExistence type="predicted"/>
<protein>
    <submittedName>
        <fullName evidence="2">Circumsporozoite protein</fullName>
    </submittedName>
</protein>
<keyword evidence="3" id="KW-1185">Reference proteome</keyword>